<organism evidence="4 5">
    <name type="scientific">Rhamnusium bicolor</name>
    <dbReference type="NCBI Taxonomy" id="1586634"/>
    <lineage>
        <taxon>Eukaryota</taxon>
        <taxon>Metazoa</taxon>
        <taxon>Ecdysozoa</taxon>
        <taxon>Arthropoda</taxon>
        <taxon>Hexapoda</taxon>
        <taxon>Insecta</taxon>
        <taxon>Pterygota</taxon>
        <taxon>Neoptera</taxon>
        <taxon>Endopterygota</taxon>
        <taxon>Coleoptera</taxon>
        <taxon>Polyphaga</taxon>
        <taxon>Cucujiformia</taxon>
        <taxon>Chrysomeloidea</taxon>
        <taxon>Cerambycidae</taxon>
        <taxon>Lepturinae</taxon>
        <taxon>Rhagiini</taxon>
        <taxon>Rhamnusium</taxon>
    </lineage>
</organism>
<feature type="domain" description="Transcription initiation factor TFIID subunit 1 histone acetyltransferase" evidence="3">
    <location>
        <begin position="11"/>
        <end position="94"/>
    </location>
</feature>
<evidence type="ECO:0000259" key="3">
    <source>
        <dbReference type="Pfam" id="PF12157"/>
    </source>
</evidence>
<dbReference type="AlphaFoldDB" id="A0AAV8ZNY3"/>
<protein>
    <recommendedName>
        <fullName evidence="3">Transcription initiation factor TFIID subunit 1 histone acetyltransferase domain-containing protein</fullName>
    </recommendedName>
</protein>
<keyword evidence="2" id="KW-0539">Nucleus</keyword>
<accession>A0AAV8ZNY3</accession>
<evidence type="ECO:0000256" key="2">
    <source>
        <dbReference type="ARBA" id="ARBA00023242"/>
    </source>
</evidence>
<name>A0AAV8ZNY3_9CUCU</name>
<dbReference type="GO" id="GO:0051123">
    <property type="term" value="P:RNA polymerase II preinitiation complex assembly"/>
    <property type="evidence" value="ECO:0007669"/>
    <property type="project" value="TreeGrafter"/>
</dbReference>
<gene>
    <name evidence="4" type="ORF">NQ314_003439</name>
</gene>
<evidence type="ECO:0000313" key="5">
    <source>
        <dbReference type="Proteomes" id="UP001162156"/>
    </source>
</evidence>
<dbReference type="Pfam" id="PF12157">
    <property type="entry name" value="DUF3591"/>
    <property type="match status" value="1"/>
</dbReference>
<dbReference type="EMBL" id="JANEYF010000972">
    <property type="protein sequence ID" value="KAJ8966587.1"/>
    <property type="molecule type" value="Genomic_DNA"/>
</dbReference>
<proteinExistence type="predicted"/>
<dbReference type="GO" id="GO:0004402">
    <property type="term" value="F:histone acetyltransferase activity"/>
    <property type="evidence" value="ECO:0007669"/>
    <property type="project" value="InterPro"/>
</dbReference>
<keyword evidence="5" id="KW-1185">Reference proteome</keyword>
<dbReference type="Proteomes" id="UP001162156">
    <property type="component" value="Unassembled WGS sequence"/>
</dbReference>
<comment type="caution">
    <text evidence="4">The sequence shown here is derived from an EMBL/GenBank/DDBJ whole genome shotgun (WGS) entry which is preliminary data.</text>
</comment>
<dbReference type="InterPro" id="IPR022591">
    <property type="entry name" value="TAF1_HAT_dom"/>
</dbReference>
<evidence type="ECO:0000313" key="4">
    <source>
        <dbReference type="EMBL" id="KAJ8966587.1"/>
    </source>
</evidence>
<dbReference type="GO" id="GO:0016251">
    <property type="term" value="F:RNA polymerase II general transcription initiation factor activity"/>
    <property type="evidence" value="ECO:0007669"/>
    <property type="project" value="InterPro"/>
</dbReference>
<reference evidence="4" key="1">
    <citation type="journal article" date="2023" name="Insect Mol. Biol.">
        <title>Genome sequencing provides insights into the evolution of gene families encoding plant cell wall-degrading enzymes in longhorned beetles.</title>
        <authorList>
            <person name="Shin N.R."/>
            <person name="Okamura Y."/>
            <person name="Kirsch R."/>
            <person name="Pauchet Y."/>
        </authorList>
    </citation>
    <scope>NUCLEOTIDE SEQUENCE</scope>
    <source>
        <strain evidence="4">RBIC_L_NR</strain>
    </source>
</reference>
<dbReference type="PANTHER" id="PTHR13900:SF0">
    <property type="entry name" value="TRANSCRIPTION INITIATION FACTOR TFIID SUBUNIT 1"/>
    <property type="match status" value="1"/>
</dbReference>
<sequence length="104" mass="11943">MFSFVCDFCSYYQPRTSETTLRLKVGGANLIQHSTPVVELRVPFVQTHMGPMRLRNFHRPPMKRFSHGLLVEPGPHGVLPLVKHIKKKAKVRKSIFCTRNTLLS</sequence>
<dbReference type="PANTHER" id="PTHR13900">
    <property type="entry name" value="TRANSCRIPTION INITIATION FACTOR TFIID"/>
    <property type="match status" value="1"/>
</dbReference>
<evidence type="ECO:0000256" key="1">
    <source>
        <dbReference type="ARBA" id="ARBA00004123"/>
    </source>
</evidence>
<dbReference type="GO" id="GO:0017025">
    <property type="term" value="F:TBP-class protein binding"/>
    <property type="evidence" value="ECO:0007669"/>
    <property type="project" value="InterPro"/>
</dbReference>
<dbReference type="InterPro" id="IPR040240">
    <property type="entry name" value="TAF1"/>
</dbReference>
<comment type="subcellular location">
    <subcellularLocation>
        <location evidence="1">Nucleus</location>
    </subcellularLocation>
</comment>
<dbReference type="GO" id="GO:0005669">
    <property type="term" value="C:transcription factor TFIID complex"/>
    <property type="evidence" value="ECO:0007669"/>
    <property type="project" value="InterPro"/>
</dbReference>